<accession>A0A3L7ZP85</accession>
<evidence type="ECO:0000313" key="4">
    <source>
        <dbReference type="Proteomes" id="UP000278164"/>
    </source>
</evidence>
<proteinExistence type="predicted"/>
<sequence length="201" mass="23796">MKTTIIFILLSLLFSGNTQGQGLDSTVRVETEHFIIDRHFAGEYMRDYLTIKNGNPLAEWKTGMNNRYSVRFDEHLTQEDFIGTLREELIKPYLGAFLDTLPASELKEMRMVILKYQFDINQKLIGCSLQTPGRLLERYPQLEPMLYKWVEGTKQFDFTKYKLNIWDKEKFGYGELIILAGYYVNWLNRERRKQSGDEKIR</sequence>
<evidence type="ECO:0000256" key="1">
    <source>
        <dbReference type="SAM" id="SignalP"/>
    </source>
</evidence>
<protein>
    <submittedName>
        <fullName evidence="2">Uncharacterized protein</fullName>
    </submittedName>
</protein>
<dbReference type="Proteomes" id="UP000278164">
    <property type="component" value="Unassembled WGS sequence"/>
</dbReference>
<dbReference type="AlphaFoldDB" id="A0A3L7ZP85"/>
<dbReference type="EMBL" id="RAYI01000028">
    <property type="protein sequence ID" value="RLT72747.1"/>
    <property type="molecule type" value="Genomic_DNA"/>
</dbReference>
<evidence type="ECO:0000313" key="2">
    <source>
        <dbReference type="EMBL" id="RLT72747.1"/>
    </source>
</evidence>
<comment type="caution">
    <text evidence="2">The sequence shown here is derived from an EMBL/GenBank/DDBJ whole genome shotgun (WGS) entry which is preliminary data.</text>
</comment>
<organism evidence="2 4">
    <name type="scientific">Parabacteroides distasonis</name>
    <dbReference type="NCBI Taxonomy" id="823"/>
    <lineage>
        <taxon>Bacteria</taxon>
        <taxon>Pseudomonadati</taxon>
        <taxon>Bacteroidota</taxon>
        <taxon>Bacteroidia</taxon>
        <taxon>Bacteroidales</taxon>
        <taxon>Tannerellaceae</taxon>
        <taxon>Parabacteroides</taxon>
    </lineage>
</organism>
<feature type="signal peptide" evidence="1">
    <location>
        <begin position="1"/>
        <end position="20"/>
    </location>
</feature>
<name>A0A3L7ZP85_PARDI</name>
<evidence type="ECO:0000313" key="3">
    <source>
        <dbReference type="EMBL" id="TGY56549.1"/>
    </source>
</evidence>
<dbReference type="Proteomes" id="UP000310032">
    <property type="component" value="Unassembled WGS sequence"/>
</dbReference>
<evidence type="ECO:0000313" key="5">
    <source>
        <dbReference type="Proteomes" id="UP000310032"/>
    </source>
</evidence>
<gene>
    <name evidence="2" type="ORF">D7V78_13960</name>
    <name evidence="3" type="ORF">E5342_11925</name>
</gene>
<dbReference type="EMBL" id="SRYM01000034">
    <property type="protein sequence ID" value="TGY56549.1"/>
    <property type="molecule type" value="Genomic_DNA"/>
</dbReference>
<reference evidence="3 5" key="2">
    <citation type="submission" date="2019-04" db="EMBL/GenBank/DDBJ databases">
        <title>Microbes associate with the intestines of laboratory mice.</title>
        <authorList>
            <person name="Navarre W."/>
            <person name="Wong E."/>
            <person name="Huang K."/>
            <person name="Tropini C."/>
            <person name="Ng K."/>
            <person name="Yu B."/>
        </authorList>
    </citation>
    <scope>NUCLEOTIDE SEQUENCE [LARGE SCALE GENOMIC DNA]</scope>
    <source>
        <strain evidence="3 5">NM39_I3</strain>
    </source>
</reference>
<keyword evidence="1" id="KW-0732">Signal</keyword>
<dbReference type="RefSeq" id="WP_121736717.1">
    <property type="nucleotide sequence ID" value="NZ_QXXG01000029.1"/>
</dbReference>
<feature type="chain" id="PRO_5036083992" evidence="1">
    <location>
        <begin position="21"/>
        <end position="201"/>
    </location>
</feature>
<reference evidence="2 4" key="1">
    <citation type="submission" date="2018-09" db="EMBL/GenBank/DDBJ databases">
        <title>Murine metabolic-syndrome-specific gut microbial biobank.</title>
        <authorList>
            <person name="Liu C."/>
        </authorList>
    </citation>
    <scope>NUCLEOTIDE SEQUENCE [LARGE SCALE GENOMIC DNA]</scope>
    <source>
        <strain evidence="2 4">8-P5</strain>
    </source>
</reference>